<comment type="function">
    <text evidence="7">Ligates lysine onto the cytidine present at position 34 of the AUA codon-specific tRNA(Ile) that contains the anticodon CAU, in an ATP-dependent manner. Cytidine is converted to lysidine, thus changing the amino acid specificity of the tRNA from methionine to isoleucine.</text>
</comment>
<dbReference type="GO" id="GO:0006400">
    <property type="term" value="P:tRNA modification"/>
    <property type="evidence" value="ECO:0007669"/>
    <property type="project" value="UniProtKB-UniRule"/>
</dbReference>
<organism evidence="10 11">
    <name type="scientific">Sanguibacter keddieii (strain ATCC 51767 / DSM 10542 / NCFB 3025 / ST-74)</name>
    <dbReference type="NCBI Taxonomy" id="446469"/>
    <lineage>
        <taxon>Bacteria</taxon>
        <taxon>Bacillati</taxon>
        <taxon>Actinomycetota</taxon>
        <taxon>Actinomycetes</taxon>
        <taxon>Micrococcales</taxon>
        <taxon>Sanguibacteraceae</taxon>
        <taxon>Sanguibacter</taxon>
    </lineage>
</organism>
<feature type="binding site" evidence="7">
    <location>
        <begin position="36"/>
        <end position="41"/>
    </location>
    <ligand>
        <name>ATP</name>
        <dbReference type="ChEBI" id="CHEBI:30616"/>
    </ligand>
</feature>
<evidence type="ECO:0000256" key="2">
    <source>
        <dbReference type="ARBA" id="ARBA00022598"/>
    </source>
</evidence>
<dbReference type="PANTHER" id="PTHR43033">
    <property type="entry name" value="TRNA(ILE)-LYSIDINE SYNTHASE-RELATED"/>
    <property type="match status" value="1"/>
</dbReference>
<dbReference type="EMBL" id="CP001819">
    <property type="protein sequence ID" value="ACZ23107.1"/>
    <property type="molecule type" value="Genomic_DNA"/>
</dbReference>
<dbReference type="STRING" id="446469.Sked_32110"/>
<name>D1BDA3_SANKS</name>
<comment type="domain">
    <text evidence="7">The N-terminal region contains the highly conserved SGGXDS motif, predicted to be a P-loop motif involved in ATP binding.</text>
</comment>
<keyword evidence="1 7" id="KW-0963">Cytoplasm</keyword>
<dbReference type="Gene3D" id="1.20.59.20">
    <property type="match status" value="1"/>
</dbReference>
<evidence type="ECO:0000256" key="4">
    <source>
        <dbReference type="ARBA" id="ARBA00022741"/>
    </source>
</evidence>
<proteinExistence type="inferred from homology"/>
<dbReference type="InterPro" id="IPR015262">
    <property type="entry name" value="tRNA_Ile_lys_synt_subst-bd"/>
</dbReference>
<evidence type="ECO:0000313" key="11">
    <source>
        <dbReference type="Proteomes" id="UP000000322"/>
    </source>
</evidence>
<dbReference type="SUPFAM" id="SSF52402">
    <property type="entry name" value="Adenine nucleotide alpha hydrolases-like"/>
    <property type="match status" value="1"/>
</dbReference>
<dbReference type="CDD" id="cd01992">
    <property type="entry name" value="TilS_N"/>
    <property type="match status" value="1"/>
</dbReference>
<dbReference type="RefSeq" id="WP_012868175.1">
    <property type="nucleotide sequence ID" value="NC_013521.1"/>
</dbReference>
<dbReference type="GO" id="GO:0005524">
    <property type="term" value="F:ATP binding"/>
    <property type="evidence" value="ECO:0007669"/>
    <property type="project" value="UniProtKB-UniRule"/>
</dbReference>
<dbReference type="Gene3D" id="3.40.50.620">
    <property type="entry name" value="HUPs"/>
    <property type="match status" value="1"/>
</dbReference>
<dbReference type="Proteomes" id="UP000000322">
    <property type="component" value="Chromosome"/>
</dbReference>
<dbReference type="Pfam" id="PF01171">
    <property type="entry name" value="ATP_bind_3"/>
    <property type="match status" value="1"/>
</dbReference>
<comment type="subcellular location">
    <subcellularLocation>
        <location evidence="7">Cytoplasm</location>
    </subcellularLocation>
</comment>
<evidence type="ECO:0000259" key="9">
    <source>
        <dbReference type="Pfam" id="PF09179"/>
    </source>
</evidence>
<dbReference type="SUPFAM" id="SSF82829">
    <property type="entry name" value="MesJ substrate recognition domain-like"/>
    <property type="match status" value="1"/>
</dbReference>
<dbReference type="KEGG" id="ske:Sked_32110"/>
<dbReference type="Pfam" id="PF09179">
    <property type="entry name" value="TilS"/>
    <property type="match status" value="1"/>
</dbReference>
<reference evidence="10 11" key="1">
    <citation type="journal article" date="2009" name="Stand. Genomic Sci.">
        <title>Complete genome sequence of Sanguibacter keddieii type strain (ST-74).</title>
        <authorList>
            <person name="Ivanova N."/>
            <person name="Sikorski J."/>
            <person name="Sims D."/>
            <person name="Brettin T."/>
            <person name="Detter J.C."/>
            <person name="Han C."/>
            <person name="Lapidus A."/>
            <person name="Copeland A."/>
            <person name="Glavina Del Rio T."/>
            <person name="Nolan M."/>
            <person name="Chen F."/>
            <person name="Lucas S."/>
            <person name="Tice H."/>
            <person name="Cheng J.F."/>
            <person name="Bruce D."/>
            <person name="Goodwin L."/>
            <person name="Pitluck S."/>
            <person name="Pati A."/>
            <person name="Mavromatis K."/>
            <person name="Chen A."/>
            <person name="Palaniappan K."/>
            <person name="D'haeseleer P."/>
            <person name="Chain P."/>
            <person name="Bristow J."/>
            <person name="Eisen J.A."/>
            <person name="Markowitz V."/>
            <person name="Hugenholtz P."/>
            <person name="Goker M."/>
            <person name="Pukall R."/>
            <person name="Klenk H.P."/>
            <person name="Kyrpides N.C."/>
        </authorList>
    </citation>
    <scope>NUCLEOTIDE SEQUENCE [LARGE SCALE GENOMIC DNA]</scope>
    <source>
        <strain evidence="11">ATCC 51767 / DSM 10542 / NCFB 3025 / ST-74</strain>
    </source>
</reference>
<evidence type="ECO:0000313" key="10">
    <source>
        <dbReference type="EMBL" id="ACZ23107.1"/>
    </source>
</evidence>
<comment type="similarity">
    <text evidence="7">Belongs to the tRNA(Ile)-lysidine synthase family.</text>
</comment>
<dbReference type="AlphaFoldDB" id="D1BDA3"/>
<dbReference type="InterPro" id="IPR012094">
    <property type="entry name" value="tRNA_Ile_lys_synt"/>
</dbReference>
<dbReference type="GO" id="GO:0005737">
    <property type="term" value="C:cytoplasm"/>
    <property type="evidence" value="ECO:0007669"/>
    <property type="project" value="UniProtKB-SubCell"/>
</dbReference>
<evidence type="ECO:0000259" key="8">
    <source>
        <dbReference type="Pfam" id="PF01171"/>
    </source>
</evidence>
<keyword evidence="2 7" id="KW-0436">Ligase</keyword>
<dbReference type="HAMAP" id="MF_01161">
    <property type="entry name" value="tRNA_Ile_lys_synt"/>
    <property type="match status" value="1"/>
</dbReference>
<dbReference type="InterPro" id="IPR012795">
    <property type="entry name" value="tRNA_Ile_lys_synt_N"/>
</dbReference>
<dbReference type="GO" id="GO:0032267">
    <property type="term" value="F:tRNA(Ile)-lysidine synthase activity"/>
    <property type="evidence" value="ECO:0007669"/>
    <property type="project" value="UniProtKB-EC"/>
</dbReference>
<keyword evidence="11" id="KW-1185">Reference proteome</keyword>
<dbReference type="NCBIfam" id="TIGR02432">
    <property type="entry name" value="lysidine_TilS_N"/>
    <property type="match status" value="1"/>
</dbReference>
<feature type="domain" description="tRNA(Ile)-lysidine synthase substrate-binding" evidence="9">
    <location>
        <begin position="270"/>
        <end position="337"/>
    </location>
</feature>
<evidence type="ECO:0000256" key="7">
    <source>
        <dbReference type="HAMAP-Rule" id="MF_01161"/>
    </source>
</evidence>
<keyword evidence="4 7" id="KW-0547">Nucleotide-binding</keyword>
<keyword evidence="5 7" id="KW-0067">ATP-binding</keyword>
<dbReference type="EC" id="6.3.4.19" evidence="7"/>
<dbReference type="eggNOG" id="COG0037">
    <property type="taxonomic scope" value="Bacteria"/>
</dbReference>
<dbReference type="PANTHER" id="PTHR43033:SF1">
    <property type="entry name" value="TRNA(ILE)-LYSIDINE SYNTHASE-RELATED"/>
    <property type="match status" value="1"/>
</dbReference>
<sequence length="344" mass="35104">MSGPPQAVARARRAVRATLETVAAEHPGALVLVACSGGADSLALAATTAFEAPRLGLRAGAVVVDHQVQTGSAEVAAEAAGRCRDLGLGPVVVRTVDVPTGPGSGGPEAAARHARYAALEAAADAEGAEVVLLGHTADDQAETVLLGLARGSGARSLAGMRDAVGRWRRPLLGLRRTETEAVCAAQGLGWWVDPTNAGTSPGAPLRSRVRASVLPVLDDVLGPGVVEALARTADQLDEDDTALGTLAADLLESARRAAGPADGDGRAVRLDVAAVEQAVPAVRRRCLRLAALAAGCPAGALTREHVLGVDGLLTRWRGQGPLHLPGGVEARRVCGRLVLEHPHH</sequence>
<gene>
    <name evidence="7" type="primary">tilS</name>
    <name evidence="10" type="ordered locus">Sked_32110</name>
</gene>
<dbReference type="InterPro" id="IPR014729">
    <property type="entry name" value="Rossmann-like_a/b/a_fold"/>
</dbReference>
<feature type="domain" description="tRNA(Ile)-lysidine/2-thiocytidine synthase N-terminal" evidence="8">
    <location>
        <begin position="31"/>
        <end position="199"/>
    </location>
</feature>
<evidence type="ECO:0000256" key="1">
    <source>
        <dbReference type="ARBA" id="ARBA00022490"/>
    </source>
</evidence>
<keyword evidence="3 7" id="KW-0819">tRNA processing</keyword>
<comment type="catalytic activity">
    <reaction evidence="6 7">
        <text>cytidine(34) in tRNA(Ile2) + L-lysine + ATP = lysidine(34) in tRNA(Ile2) + AMP + diphosphate + H(+)</text>
        <dbReference type="Rhea" id="RHEA:43744"/>
        <dbReference type="Rhea" id="RHEA-COMP:10625"/>
        <dbReference type="Rhea" id="RHEA-COMP:10670"/>
        <dbReference type="ChEBI" id="CHEBI:15378"/>
        <dbReference type="ChEBI" id="CHEBI:30616"/>
        <dbReference type="ChEBI" id="CHEBI:32551"/>
        <dbReference type="ChEBI" id="CHEBI:33019"/>
        <dbReference type="ChEBI" id="CHEBI:82748"/>
        <dbReference type="ChEBI" id="CHEBI:83665"/>
        <dbReference type="ChEBI" id="CHEBI:456215"/>
        <dbReference type="EC" id="6.3.4.19"/>
    </reaction>
</comment>
<evidence type="ECO:0000256" key="6">
    <source>
        <dbReference type="ARBA" id="ARBA00048539"/>
    </source>
</evidence>
<dbReference type="HOGENOM" id="CLU_018869_1_0_11"/>
<dbReference type="InterPro" id="IPR011063">
    <property type="entry name" value="TilS/TtcA_N"/>
</dbReference>
<dbReference type="OrthoDB" id="5244702at2"/>
<evidence type="ECO:0000256" key="5">
    <source>
        <dbReference type="ARBA" id="ARBA00022840"/>
    </source>
</evidence>
<accession>D1BDA3</accession>
<protein>
    <recommendedName>
        <fullName evidence="7">tRNA(Ile)-lysidine synthase</fullName>
        <ecNumber evidence="7">6.3.4.19</ecNumber>
    </recommendedName>
    <alternativeName>
        <fullName evidence="7">tRNA(Ile)-2-lysyl-cytidine synthase</fullName>
    </alternativeName>
    <alternativeName>
        <fullName evidence="7">tRNA(Ile)-lysidine synthetase</fullName>
    </alternativeName>
</protein>
<evidence type="ECO:0000256" key="3">
    <source>
        <dbReference type="ARBA" id="ARBA00022694"/>
    </source>
</evidence>